<evidence type="ECO:0000256" key="1">
    <source>
        <dbReference type="SAM" id="MobiDB-lite"/>
    </source>
</evidence>
<evidence type="ECO:0000313" key="3">
    <source>
        <dbReference type="Proteomes" id="UP000324222"/>
    </source>
</evidence>
<dbReference type="EMBL" id="VSRR010011662">
    <property type="protein sequence ID" value="MPC53493.1"/>
    <property type="molecule type" value="Genomic_DNA"/>
</dbReference>
<dbReference type="AlphaFoldDB" id="A0A5B7G8E0"/>
<reference evidence="2 3" key="1">
    <citation type="submission" date="2019-05" db="EMBL/GenBank/DDBJ databases">
        <title>Another draft genome of Portunus trituberculatus and its Hox gene families provides insights of decapod evolution.</title>
        <authorList>
            <person name="Jeong J.-H."/>
            <person name="Song I."/>
            <person name="Kim S."/>
            <person name="Choi T."/>
            <person name="Kim D."/>
            <person name="Ryu S."/>
            <person name="Kim W."/>
        </authorList>
    </citation>
    <scope>NUCLEOTIDE SEQUENCE [LARGE SCALE GENOMIC DNA]</scope>
    <source>
        <tissue evidence="2">Muscle</tissue>
    </source>
</reference>
<dbReference type="OrthoDB" id="21648at2759"/>
<feature type="region of interest" description="Disordered" evidence="1">
    <location>
        <begin position="1"/>
        <end position="28"/>
    </location>
</feature>
<evidence type="ECO:0000313" key="2">
    <source>
        <dbReference type="EMBL" id="MPC53493.1"/>
    </source>
</evidence>
<comment type="caution">
    <text evidence="2">The sequence shown here is derived from an EMBL/GenBank/DDBJ whole genome shotgun (WGS) entry which is preliminary data.</text>
</comment>
<dbReference type="Proteomes" id="UP000324222">
    <property type="component" value="Unassembled WGS sequence"/>
</dbReference>
<sequence>MDEQPPPSKKPHLEVIGASGSRSSPTLEPSIINYKDKEANSALMVFCFLPGKVNQQVSIPAMLFVPVAKETEGRLATNAASLLAVSSLSVQGTVQSPINSPPGLGARQKVKSFLSGWWRVTRSRRGPGGDLGLAQAILSFRSSINKHSRPPKDAPWRIK</sequence>
<keyword evidence="3" id="KW-1185">Reference proteome</keyword>
<proteinExistence type="predicted"/>
<organism evidence="2 3">
    <name type="scientific">Portunus trituberculatus</name>
    <name type="common">Swimming crab</name>
    <name type="synonym">Neptunus trituberculatus</name>
    <dbReference type="NCBI Taxonomy" id="210409"/>
    <lineage>
        <taxon>Eukaryota</taxon>
        <taxon>Metazoa</taxon>
        <taxon>Ecdysozoa</taxon>
        <taxon>Arthropoda</taxon>
        <taxon>Crustacea</taxon>
        <taxon>Multicrustacea</taxon>
        <taxon>Malacostraca</taxon>
        <taxon>Eumalacostraca</taxon>
        <taxon>Eucarida</taxon>
        <taxon>Decapoda</taxon>
        <taxon>Pleocyemata</taxon>
        <taxon>Brachyura</taxon>
        <taxon>Eubrachyura</taxon>
        <taxon>Portunoidea</taxon>
        <taxon>Portunidae</taxon>
        <taxon>Portuninae</taxon>
        <taxon>Portunus</taxon>
    </lineage>
</organism>
<accession>A0A5B7G8E0</accession>
<name>A0A5B7G8E0_PORTR</name>
<gene>
    <name evidence="2" type="ORF">E2C01_047387</name>
</gene>
<protein>
    <submittedName>
        <fullName evidence="2">Uncharacterized protein</fullName>
    </submittedName>
</protein>